<reference evidence="1" key="1">
    <citation type="submission" date="2018-11" db="EMBL/GenBank/DDBJ databases">
        <authorList>
            <consortium name="Genoscope - CEA"/>
            <person name="William W."/>
        </authorList>
    </citation>
    <scope>NUCLEOTIDE SEQUENCE [LARGE SCALE GENOMIC DNA]</scope>
    <source>
        <strain evidence="1">T9AD</strain>
    </source>
</reference>
<evidence type="ECO:0000313" key="1">
    <source>
        <dbReference type="EMBL" id="VDN66059.1"/>
    </source>
</evidence>
<organism evidence="1">
    <name type="scientific">Ectopseudomonas oleovorans</name>
    <name type="common">Pseudomonas oleovorans</name>
    <dbReference type="NCBI Taxonomy" id="301"/>
    <lineage>
        <taxon>Bacteria</taxon>
        <taxon>Pseudomonadati</taxon>
        <taxon>Pseudomonadota</taxon>
        <taxon>Gammaproteobacteria</taxon>
        <taxon>Pseudomonadales</taxon>
        <taxon>Pseudomonadaceae</taxon>
        <taxon>Ectopseudomonas</taxon>
    </lineage>
</organism>
<dbReference type="AlphaFoldDB" id="A0A653BC22"/>
<name>A0A653BC22_ECTOL</name>
<gene>
    <name evidence="1" type="ORF">POT9AD_5084</name>
</gene>
<accession>A0A653BC22</accession>
<proteinExistence type="predicted"/>
<dbReference type="EMBL" id="LR130779">
    <property type="protein sequence ID" value="VDN66059.1"/>
    <property type="molecule type" value="Genomic_DNA"/>
</dbReference>
<protein>
    <submittedName>
        <fullName evidence="1">Uncharacterized protein</fullName>
    </submittedName>
</protein>
<sequence>MPAKNLKHPIPDVCHPVKLCTHEKLDCRMNL</sequence>